<accession>A0A1Y1UQ79</accession>
<keyword evidence="9" id="KW-1185">Reference proteome</keyword>
<reference evidence="8 9" key="1">
    <citation type="submission" date="2017-03" db="EMBL/GenBank/DDBJ databases">
        <title>Widespread Adenine N6-methylation of Active Genes in Fungi.</title>
        <authorList>
            <consortium name="DOE Joint Genome Institute"/>
            <person name="Mondo S.J."/>
            <person name="Dannebaum R.O."/>
            <person name="Kuo R.C."/>
            <person name="Louie K.B."/>
            <person name="Bewick A.J."/>
            <person name="Labutti K."/>
            <person name="Haridas S."/>
            <person name="Kuo A."/>
            <person name="Salamov A."/>
            <person name="Ahrendt S.R."/>
            <person name="Lau R."/>
            <person name="Bowen B.P."/>
            <person name="Lipzen A."/>
            <person name="Sullivan W."/>
            <person name="Andreopoulos W.B."/>
            <person name="Clum A."/>
            <person name="Lindquist E."/>
            <person name="Daum C."/>
            <person name="Northen T.R."/>
            <person name="Ramamoorthy G."/>
            <person name="Schmitz R.J."/>
            <person name="Gryganskyi A."/>
            <person name="Culley D."/>
            <person name="Magnuson J."/>
            <person name="James T.Y."/>
            <person name="O'Malley M.A."/>
            <person name="Stajich J.E."/>
            <person name="Spatafora J.W."/>
            <person name="Visel A."/>
            <person name="Grigoriev I.V."/>
        </authorList>
    </citation>
    <scope>NUCLEOTIDE SEQUENCE [LARGE SCALE GENOMIC DNA]</scope>
    <source>
        <strain evidence="8 9">NRRL Y-17943</strain>
    </source>
</reference>
<gene>
    <name evidence="8" type="ORF">BD324DRAFT_575897</name>
</gene>
<dbReference type="InParanoid" id="A0A1Y1UQ79"/>
<feature type="transmembrane region" description="Helical" evidence="6">
    <location>
        <begin position="398"/>
        <end position="417"/>
    </location>
</feature>
<comment type="caution">
    <text evidence="8">The sequence shown here is derived from an EMBL/GenBank/DDBJ whole genome shotgun (WGS) entry which is preliminary data.</text>
</comment>
<feature type="transmembrane region" description="Helical" evidence="6">
    <location>
        <begin position="358"/>
        <end position="377"/>
    </location>
</feature>
<dbReference type="RefSeq" id="XP_021873976.1">
    <property type="nucleotide sequence ID" value="XM_022013153.1"/>
</dbReference>
<feature type="transmembrane region" description="Helical" evidence="6">
    <location>
        <begin position="303"/>
        <end position="324"/>
    </location>
</feature>
<dbReference type="STRING" id="4999.A0A1Y1UQ79"/>
<feature type="domain" description="Major facilitator superfamily (MFS) profile" evidence="7">
    <location>
        <begin position="38"/>
        <end position="459"/>
    </location>
</feature>
<feature type="transmembrane region" description="Helical" evidence="6">
    <location>
        <begin position="106"/>
        <end position="126"/>
    </location>
</feature>
<keyword evidence="5 6" id="KW-0472">Membrane</keyword>
<comment type="subcellular location">
    <subcellularLocation>
        <location evidence="1">Membrane</location>
        <topology evidence="1">Multi-pass membrane protein</topology>
    </subcellularLocation>
</comment>
<dbReference type="PROSITE" id="PS50850">
    <property type="entry name" value="MFS"/>
    <property type="match status" value="1"/>
</dbReference>
<dbReference type="FunFam" id="1.20.1250.20:FF:000140">
    <property type="entry name" value="Putative MFS phospholipid transporter"/>
    <property type="match status" value="1"/>
</dbReference>
<keyword evidence="2" id="KW-0813">Transport</keyword>
<evidence type="ECO:0000256" key="3">
    <source>
        <dbReference type="ARBA" id="ARBA00022692"/>
    </source>
</evidence>
<sequence>MRLPWSRKEVDLEPTTGDNAAQEVTVVERKLGLGKVGTIFASGASLFSDGYANSAIGPAKLILKTYLYPEAFKGNNKSQLLSSMAFAGIIFGQLTFGYISDKIGRKFGMLACTMIVFVFSALQAGAKGAGGTPEALIDALIAYRFLVGVGIGGEYPTGSVAAAEGTEDPQISKKSQQKLFVLATNTMLDFAFTISYFVCLVCIWIFGEDHLRAVWRITLGVGIVPPLFLLWFRLRMKEPEAYARNSMQHTRIPYWLIIKRYWVKLLAVSITWFIYDWITYPFGIYASTITNEVIPNATLKQNVGWGCLINFFYVPGTLFGALIVDYLGPKYCMIFGLVMQAIFGFILSGTFTKLVPNHIAGFAILYGLFLSWGEVGPGNNLGLLASKAIGPTAARGQLYGIAAAIGKVGGFIGTYTFQNIINDFAEKKGTISVTGPFWIGSGLAIVSALITFFFIPNIRVDAMKDEDVEFREYLERNGFDTSK</sequence>
<feature type="transmembrane region" description="Helical" evidence="6">
    <location>
        <begin position="213"/>
        <end position="232"/>
    </location>
</feature>
<dbReference type="InterPro" id="IPR020846">
    <property type="entry name" value="MFS_dom"/>
</dbReference>
<name>A0A1Y1UQ79_9TREE</name>
<feature type="transmembrane region" description="Helical" evidence="6">
    <location>
        <begin position="331"/>
        <end position="352"/>
    </location>
</feature>
<evidence type="ECO:0000256" key="2">
    <source>
        <dbReference type="ARBA" id="ARBA00022448"/>
    </source>
</evidence>
<dbReference type="GO" id="GO:0046943">
    <property type="term" value="F:carboxylic acid transmembrane transporter activity"/>
    <property type="evidence" value="ECO:0007669"/>
    <property type="project" value="TreeGrafter"/>
</dbReference>
<protein>
    <submittedName>
        <fullName evidence="8">Phospholipid transporter</fullName>
    </submittedName>
</protein>
<feature type="transmembrane region" description="Helical" evidence="6">
    <location>
        <begin position="179"/>
        <end position="207"/>
    </location>
</feature>
<feature type="transmembrane region" description="Helical" evidence="6">
    <location>
        <begin position="80"/>
        <end position="100"/>
    </location>
</feature>
<dbReference type="InterPro" id="IPR005828">
    <property type="entry name" value="MFS_sugar_transport-like"/>
</dbReference>
<dbReference type="EMBL" id="NBSH01000002">
    <property type="protein sequence ID" value="ORX40191.1"/>
    <property type="molecule type" value="Genomic_DNA"/>
</dbReference>
<dbReference type="Gene3D" id="1.20.1250.20">
    <property type="entry name" value="MFS general substrate transporter like domains"/>
    <property type="match status" value="1"/>
</dbReference>
<evidence type="ECO:0000259" key="7">
    <source>
        <dbReference type="PROSITE" id="PS50850"/>
    </source>
</evidence>
<dbReference type="Pfam" id="PF00083">
    <property type="entry name" value="Sugar_tr"/>
    <property type="match status" value="2"/>
</dbReference>
<dbReference type="GeneID" id="33554961"/>
<evidence type="ECO:0000256" key="4">
    <source>
        <dbReference type="ARBA" id="ARBA00022989"/>
    </source>
</evidence>
<dbReference type="InterPro" id="IPR036259">
    <property type="entry name" value="MFS_trans_sf"/>
</dbReference>
<proteinExistence type="predicted"/>
<evidence type="ECO:0000313" key="9">
    <source>
        <dbReference type="Proteomes" id="UP000193218"/>
    </source>
</evidence>
<evidence type="ECO:0000256" key="6">
    <source>
        <dbReference type="SAM" id="Phobius"/>
    </source>
</evidence>
<feature type="transmembrane region" description="Helical" evidence="6">
    <location>
        <begin position="437"/>
        <end position="455"/>
    </location>
</feature>
<dbReference type="OrthoDB" id="2261376at2759"/>
<evidence type="ECO:0000256" key="1">
    <source>
        <dbReference type="ARBA" id="ARBA00004141"/>
    </source>
</evidence>
<dbReference type="GO" id="GO:0005886">
    <property type="term" value="C:plasma membrane"/>
    <property type="evidence" value="ECO:0007669"/>
    <property type="project" value="TreeGrafter"/>
</dbReference>
<keyword evidence="4 6" id="KW-1133">Transmembrane helix</keyword>
<evidence type="ECO:0000256" key="5">
    <source>
        <dbReference type="ARBA" id="ARBA00023136"/>
    </source>
</evidence>
<organism evidence="8 9">
    <name type="scientific">Kockovaella imperatae</name>
    <dbReference type="NCBI Taxonomy" id="4999"/>
    <lineage>
        <taxon>Eukaryota</taxon>
        <taxon>Fungi</taxon>
        <taxon>Dikarya</taxon>
        <taxon>Basidiomycota</taxon>
        <taxon>Agaricomycotina</taxon>
        <taxon>Tremellomycetes</taxon>
        <taxon>Tremellales</taxon>
        <taxon>Cuniculitremaceae</taxon>
        <taxon>Kockovaella</taxon>
    </lineage>
</organism>
<dbReference type="FunCoup" id="A0A1Y1UQ79">
    <property type="interactions" value="29"/>
</dbReference>
<dbReference type="Proteomes" id="UP000193218">
    <property type="component" value="Unassembled WGS sequence"/>
</dbReference>
<dbReference type="PANTHER" id="PTHR23508">
    <property type="entry name" value="CARBOXYLIC ACID TRANSPORTER PROTEIN HOMOLOG"/>
    <property type="match status" value="1"/>
</dbReference>
<dbReference type="AlphaFoldDB" id="A0A1Y1UQ79"/>
<dbReference type="PANTHER" id="PTHR23508:SF10">
    <property type="entry name" value="CARBOXYLIC ACID TRANSPORTER PROTEIN HOMOLOG"/>
    <property type="match status" value="1"/>
</dbReference>
<evidence type="ECO:0000313" key="8">
    <source>
        <dbReference type="EMBL" id="ORX40191.1"/>
    </source>
</evidence>
<keyword evidence="3 6" id="KW-0812">Transmembrane</keyword>
<dbReference type="SUPFAM" id="SSF103473">
    <property type="entry name" value="MFS general substrate transporter"/>
    <property type="match status" value="1"/>
</dbReference>